<feature type="region of interest" description="Disordered" evidence="1">
    <location>
        <begin position="154"/>
        <end position="178"/>
    </location>
</feature>
<sequence length="275" mass="30334">MDLNAAIEELYRVPPSEFVQTRRRLADAAQAGDDEAPAKRIRALRRPTVSAWAVNLLVREQGDLVGELLELGEEIRRGWAEGEEPARFDRVRNLAVAEAVRVAGVQVEATGRPLGEQAAHEVEETLQAAIVDADAAEEVRSGRLTHPRSHAGFAVPEAPAPGEAAPAAGEQARAREEKRRKHVEQLEHKAAELVGERDALRREVAHVEQEEERLRHHLEQLRLHRSAVRRRLEEAEAQTETALARLAEARSALGGPSGGGRERRVSSHGDRSTDM</sequence>
<feature type="compositionally biased region" description="Low complexity" evidence="1">
    <location>
        <begin position="243"/>
        <end position="253"/>
    </location>
</feature>
<feature type="compositionally biased region" description="Low complexity" evidence="1">
    <location>
        <begin position="154"/>
        <end position="171"/>
    </location>
</feature>
<dbReference type="RefSeq" id="WP_344240987.1">
    <property type="nucleotide sequence ID" value="NZ_BAAAHH010000010.1"/>
</dbReference>
<dbReference type="Proteomes" id="UP001500665">
    <property type="component" value="Unassembled WGS sequence"/>
</dbReference>
<comment type="caution">
    <text evidence="2">The sequence shown here is derived from an EMBL/GenBank/DDBJ whole genome shotgun (WGS) entry which is preliminary data.</text>
</comment>
<dbReference type="EMBL" id="BAAAHH010000010">
    <property type="protein sequence ID" value="GAA0950761.1"/>
    <property type="molecule type" value="Genomic_DNA"/>
</dbReference>
<proteinExistence type="predicted"/>
<organism evidence="2 3">
    <name type="scientific">Actinocorallia libanotica</name>
    <dbReference type="NCBI Taxonomy" id="46162"/>
    <lineage>
        <taxon>Bacteria</taxon>
        <taxon>Bacillati</taxon>
        <taxon>Actinomycetota</taxon>
        <taxon>Actinomycetes</taxon>
        <taxon>Streptosporangiales</taxon>
        <taxon>Thermomonosporaceae</taxon>
        <taxon>Actinocorallia</taxon>
    </lineage>
</organism>
<name>A0ABP4BGW9_9ACTN</name>
<accession>A0ABP4BGW9</accession>
<evidence type="ECO:0000256" key="1">
    <source>
        <dbReference type="SAM" id="MobiDB-lite"/>
    </source>
</evidence>
<feature type="compositionally biased region" description="Basic and acidic residues" evidence="1">
    <location>
        <begin position="260"/>
        <end position="275"/>
    </location>
</feature>
<evidence type="ECO:0008006" key="4">
    <source>
        <dbReference type="Google" id="ProtNLM"/>
    </source>
</evidence>
<reference evidence="3" key="1">
    <citation type="journal article" date="2019" name="Int. J. Syst. Evol. Microbiol.">
        <title>The Global Catalogue of Microorganisms (GCM) 10K type strain sequencing project: providing services to taxonomists for standard genome sequencing and annotation.</title>
        <authorList>
            <consortium name="The Broad Institute Genomics Platform"/>
            <consortium name="The Broad Institute Genome Sequencing Center for Infectious Disease"/>
            <person name="Wu L."/>
            <person name="Ma J."/>
        </authorList>
    </citation>
    <scope>NUCLEOTIDE SEQUENCE [LARGE SCALE GENOMIC DNA]</scope>
    <source>
        <strain evidence="3">JCM 10696</strain>
    </source>
</reference>
<feature type="region of interest" description="Disordered" evidence="1">
    <location>
        <begin position="243"/>
        <end position="275"/>
    </location>
</feature>
<keyword evidence="3" id="KW-1185">Reference proteome</keyword>
<evidence type="ECO:0000313" key="3">
    <source>
        <dbReference type="Proteomes" id="UP001500665"/>
    </source>
</evidence>
<gene>
    <name evidence="2" type="ORF">GCM10009550_29620</name>
</gene>
<evidence type="ECO:0000313" key="2">
    <source>
        <dbReference type="EMBL" id="GAA0950761.1"/>
    </source>
</evidence>
<protein>
    <recommendedName>
        <fullName evidence="4">Transposase</fullName>
    </recommendedName>
</protein>